<keyword evidence="2" id="KW-1133">Transmembrane helix</keyword>
<keyword evidence="4" id="KW-1185">Reference proteome</keyword>
<keyword evidence="2" id="KW-0472">Membrane</keyword>
<protein>
    <submittedName>
        <fullName evidence="3">Sugar transporter</fullName>
    </submittedName>
</protein>
<organism evidence="3 4">
    <name type="scientific">Pseudotabrizicola sediminis</name>
    <dbReference type="NCBI Taxonomy" id="2486418"/>
    <lineage>
        <taxon>Bacteria</taxon>
        <taxon>Pseudomonadati</taxon>
        <taxon>Pseudomonadota</taxon>
        <taxon>Alphaproteobacteria</taxon>
        <taxon>Rhodobacterales</taxon>
        <taxon>Paracoccaceae</taxon>
        <taxon>Pseudotabrizicola</taxon>
    </lineage>
</organism>
<accession>A0ABY2KR72</accession>
<gene>
    <name evidence="3" type="ORF">EEB11_04935</name>
</gene>
<dbReference type="PANTHER" id="PTHR32309">
    <property type="entry name" value="TYROSINE-PROTEIN KINASE"/>
    <property type="match status" value="1"/>
</dbReference>
<keyword evidence="2" id="KW-0812">Transmembrane</keyword>
<name>A0ABY2KR72_9RHOB</name>
<keyword evidence="3" id="KW-0762">Sugar transport</keyword>
<sequence length="400" mass="43953">MAVVPPAPAVPKPTPAAPAPGVQMRSVAGPATLKRRHYGLMLSFLAMVILPVVLSAMYLFALANDQYASRAGFTIRQEDGNSASAILGGLSFLTGGSQGVNAGVLHEFMQSQTMMEKVDARVDLRGHYAQGWPSDPVYSIWPDATTEELFRFWKRVLRLSYDSSSGLIDLTVQALDPDTAQKIAMVILEESQTMINQLNDTARRDALVNADRELADAVEGLRVARGALTVFRAETRIVDPIADIQGRLGVVSNLQQQLAQALVELDLLDPSTRVDDPRRAQLDRRITVIRDRIDQERNFFGTSTGVASDSSYPEMIAQFEGLSVDVEFAQRNYTAALAARQAAISNANRQSLYLAAYIPPTKAQDAEFPRRFILLSMILGFLLMAWATAALIYYSLRDRG</sequence>
<reference evidence="3 4" key="1">
    <citation type="submission" date="2018-11" db="EMBL/GenBank/DDBJ databases">
        <title>Tabrizicola sp. isolated from sediment of alpine lake.</title>
        <authorList>
            <person name="Liu Z."/>
        </authorList>
    </citation>
    <scope>NUCLEOTIDE SEQUENCE [LARGE SCALE GENOMIC DNA]</scope>
    <source>
        <strain evidence="3 4">DRYC-M-16</strain>
    </source>
</reference>
<dbReference type="EMBL" id="RPEM01000003">
    <property type="protein sequence ID" value="TGD44061.1"/>
    <property type="molecule type" value="Genomic_DNA"/>
</dbReference>
<evidence type="ECO:0000256" key="1">
    <source>
        <dbReference type="SAM" id="MobiDB-lite"/>
    </source>
</evidence>
<proteinExistence type="predicted"/>
<dbReference type="Proteomes" id="UP000297741">
    <property type="component" value="Unassembled WGS sequence"/>
</dbReference>
<feature type="transmembrane region" description="Helical" evidence="2">
    <location>
        <begin position="372"/>
        <end position="396"/>
    </location>
</feature>
<feature type="region of interest" description="Disordered" evidence="1">
    <location>
        <begin position="1"/>
        <end position="23"/>
    </location>
</feature>
<keyword evidence="3" id="KW-0813">Transport</keyword>
<evidence type="ECO:0000313" key="4">
    <source>
        <dbReference type="Proteomes" id="UP000297741"/>
    </source>
</evidence>
<comment type="caution">
    <text evidence="3">The sequence shown here is derived from an EMBL/GenBank/DDBJ whole genome shotgun (WGS) entry which is preliminary data.</text>
</comment>
<dbReference type="InterPro" id="IPR050445">
    <property type="entry name" value="Bact_polysacc_biosynth/exp"/>
</dbReference>
<evidence type="ECO:0000313" key="3">
    <source>
        <dbReference type="EMBL" id="TGD44061.1"/>
    </source>
</evidence>
<evidence type="ECO:0000256" key="2">
    <source>
        <dbReference type="SAM" id="Phobius"/>
    </source>
</evidence>
<feature type="compositionally biased region" description="Pro residues" evidence="1">
    <location>
        <begin position="1"/>
        <end position="18"/>
    </location>
</feature>
<feature type="transmembrane region" description="Helical" evidence="2">
    <location>
        <begin position="38"/>
        <end position="60"/>
    </location>
</feature>
<dbReference type="PANTHER" id="PTHR32309:SF13">
    <property type="entry name" value="FERRIC ENTEROBACTIN TRANSPORT PROTEIN FEPE"/>
    <property type="match status" value="1"/>
</dbReference>